<proteinExistence type="predicted"/>
<dbReference type="Proteomes" id="UP000244905">
    <property type="component" value="Unassembled WGS sequence"/>
</dbReference>
<dbReference type="SUPFAM" id="SSF56672">
    <property type="entry name" value="DNA/RNA polymerases"/>
    <property type="match status" value="1"/>
</dbReference>
<organism evidence="1 2">
    <name type="scientific">Duncaniella muris</name>
    <dbReference type="NCBI Taxonomy" id="2094150"/>
    <lineage>
        <taxon>Bacteria</taxon>
        <taxon>Pseudomonadati</taxon>
        <taxon>Bacteroidota</taxon>
        <taxon>Bacteroidia</taxon>
        <taxon>Bacteroidales</taxon>
        <taxon>Muribaculaceae</taxon>
        <taxon>Duncaniella</taxon>
    </lineage>
</organism>
<protein>
    <recommendedName>
        <fullName evidence="3">Reverse transcriptase domain-containing protein</fullName>
    </recommendedName>
</protein>
<dbReference type="AlphaFoldDB" id="A0A2V1IHY2"/>
<reference evidence="2" key="1">
    <citation type="submission" date="2018-02" db="EMBL/GenBank/DDBJ databases">
        <authorList>
            <person name="Clavel T."/>
            <person name="Strowig T."/>
        </authorList>
    </citation>
    <scope>NUCLEOTIDE SEQUENCE [LARGE SCALE GENOMIC DNA]</scope>
    <source>
        <strain evidence="2">DSM 103720</strain>
    </source>
</reference>
<comment type="caution">
    <text evidence="1">The sequence shown here is derived from an EMBL/GenBank/DDBJ whole genome shotgun (WGS) entry which is preliminary data.</text>
</comment>
<sequence>MKRIKDSEIIPLIVASSNIRESIDAVLRGTARKQSKQGREILAHIDGIEAWLAAEISAGVFRLTSYGEEIITEGGKKRRIQFLYSYYEKMGIHAIMNIVEELTFKKLIRTTGASLKNRGTHDLLKLIRRDLELYPDEIQYVYEDDITKFYESILQDIMMDTLRRIFKGPIILTLLERFVRFLIRGLSIGLRSSQHFGNLLLSVWLDHHVKDEHRFKFYYRYCDDKRAFGPDKPTLWKLSGIVHEQVEGIGLKVKANERIYPVSQGIDFIGYDIYKDYTRIRKRNKKKAARRLHKIKSKRRRAEILASFYSLCKHADAKHLFYKITGLKMADYSNLKSLADLGISTSPGVRRNGQKNFTCREVTLNALVGSTLCILDFQTGVSTKWSRREHKEAVANGDTEAKEKTKYLVCARLIVPNRAQLAACNLPLKKGDVVKFFTGYPDMCDICDALKDKELLGENKVTMARNAQGNFTEYLFT</sequence>
<evidence type="ECO:0000313" key="2">
    <source>
        <dbReference type="Proteomes" id="UP000244905"/>
    </source>
</evidence>
<evidence type="ECO:0008006" key="3">
    <source>
        <dbReference type="Google" id="ProtNLM"/>
    </source>
</evidence>
<dbReference type="RefSeq" id="WP_107033214.1">
    <property type="nucleotide sequence ID" value="NZ_PUEC01000036.1"/>
</dbReference>
<name>A0A2V1IHY2_9BACT</name>
<gene>
    <name evidence="1" type="ORF">C5O23_12235</name>
</gene>
<accession>A0A2V1IHY2</accession>
<dbReference type="EMBL" id="PUEC01000036">
    <property type="protein sequence ID" value="PWB00604.1"/>
    <property type="molecule type" value="Genomic_DNA"/>
</dbReference>
<keyword evidence="2" id="KW-1185">Reference proteome</keyword>
<dbReference type="GeneID" id="82527098"/>
<evidence type="ECO:0000313" key="1">
    <source>
        <dbReference type="EMBL" id="PWB00604.1"/>
    </source>
</evidence>
<dbReference type="InterPro" id="IPR043502">
    <property type="entry name" value="DNA/RNA_pol_sf"/>
</dbReference>